<dbReference type="PROSITE" id="PS51257">
    <property type="entry name" value="PROKAR_LIPOPROTEIN"/>
    <property type="match status" value="1"/>
</dbReference>
<dbReference type="CDD" id="cd13922">
    <property type="entry name" value="Azurin"/>
    <property type="match status" value="1"/>
</dbReference>
<reference evidence="7 8" key="1">
    <citation type="submission" date="2014-10" db="EMBL/GenBank/DDBJ databases">
        <title>Kaistella solincola genome.</title>
        <authorList>
            <person name="Newman J.D."/>
        </authorList>
    </citation>
    <scope>NUCLEOTIDE SEQUENCE [LARGE SCALE GENOMIC DNA]</scope>
    <source>
        <strain evidence="7 8">DSM 22468</strain>
    </source>
</reference>
<evidence type="ECO:0000313" key="7">
    <source>
        <dbReference type="EMBL" id="KIA82546.1"/>
    </source>
</evidence>
<evidence type="ECO:0000256" key="3">
    <source>
        <dbReference type="ARBA" id="ARBA00022982"/>
    </source>
</evidence>
<sequence>MKRLPLKTMFVAVALSGALFTSCSDKKDTAVTTETTAAPEAAVEDEAAKQDTIKITLNANDKMQFDQTELNVYAGQTVELTLNHTGTMPKEAMGHNFTLLANGTDMAKFGEEAAKNKENDYLPTDMSSVLAHTDLIGGGESTTITFAAPEKGTYDFLCSFPGHYSIMKGKFNVK</sequence>
<keyword evidence="3" id="KW-0249">Electron transport</keyword>
<dbReference type="PANTHER" id="PTHR38439">
    <property type="entry name" value="AURACYANIN-B"/>
    <property type="match status" value="1"/>
</dbReference>
<feature type="domain" description="Blue (type 1) copper" evidence="6">
    <location>
        <begin position="54"/>
        <end position="174"/>
    </location>
</feature>
<dbReference type="SUPFAM" id="SSF49503">
    <property type="entry name" value="Cupredoxins"/>
    <property type="match status" value="1"/>
</dbReference>
<protein>
    <submittedName>
        <fullName evidence="7">Azurin</fullName>
    </submittedName>
</protein>
<comment type="caution">
    <text evidence="7">The sequence shown here is derived from an EMBL/GenBank/DDBJ whole genome shotgun (WGS) entry which is preliminary data.</text>
</comment>
<evidence type="ECO:0000256" key="5">
    <source>
        <dbReference type="SAM" id="SignalP"/>
    </source>
</evidence>
<keyword evidence="8" id="KW-1185">Reference proteome</keyword>
<dbReference type="InterPro" id="IPR050845">
    <property type="entry name" value="Cu-binding_ET"/>
</dbReference>
<proteinExistence type="predicted"/>
<dbReference type="Proteomes" id="UP000031275">
    <property type="component" value="Unassembled WGS sequence"/>
</dbReference>
<dbReference type="PANTHER" id="PTHR38439:SF2">
    <property type="entry name" value="OUTER MEMBRANE PROTEIN H.8"/>
    <property type="match status" value="1"/>
</dbReference>
<feature type="chain" id="PRO_5046579613" evidence="5">
    <location>
        <begin position="24"/>
        <end position="174"/>
    </location>
</feature>
<dbReference type="EMBL" id="JSYK01000004">
    <property type="protein sequence ID" value="KIA82546.1"/>
    <property type="molecule type" value="Genomic_DNA"/>
</dbReference>
<feature type="signal peptide" evidence="5">
    <location>
        <begin position="1"/>
        <end position="23"/>
    </location>
</feature>
<accession>A0ABR4ZNN8</accession>
<evidence type="ECO:0000256" key="4">
    <source>
        <dbReference type="ARBA" id="ARBA00023008"/>
    </source>
</evidence>
<keyword evidence="2" id="KW-0479">Metal-binding</keyword>
<keyword evidence="5" id="KW-0732">Signal</keyword>
<dbReference type="Gene3D" id="2.60.40.420">
    <property type="entry name" value="Cupredoxins - blue copper proteins"/>
    <property type="match status" value="1"/>
</dbReference>
<dbReference type="Pfam" id="PF00127">
    <property type="entry name" value="Copper-bind"/>
    <property type="match status" value="1"/>
</dbReference>
<evidence type="ECO:0000313" key="8">
    <source>
        <dbReference type="Proteomes" id="UP000031275"/>
    </source>
</evidence>
<gene>
    <name evidence="7" type="ORF">OA84_10300</name>
</gene>
<name>A0ABR4ZNN8_9FLAO</name>
<dbReference type="NCBIfam" id="TIGR02695">
    <property type="entry name" value="azurin"/>
    <property type="match status" value="1"/>
</dbReference>
<dbReference type="InterPro" id="IPR008972">
    <property type="entry name" value="Cupredoxin"/>
</dbReference>
<evidence type="ECO:0000256" key="1">
    <source>
        <dbReference type="ARBA" id="ARBA00022448"/>
    </source>
</evidence>
<evidence type="ECO:0000256" key="2">
    <source>
        <dbReference type="ARBA" id="ARBA00022723"/>
    </source>
</evidence>
<keyword evidence="4" id="KW-0186">Copper</keyword>
<dbReference type="InterPro" id="IPR014068">
    <property type="entry name" value="Azurin"/>
</dbReference>
<dbReference type="PROSITE" id="PS00196">
    <property type="entry name" value="COPPER_BLUE"/>
    <property type="match status" value="1"/>
</dbReference>
<evidence type="ECO:0000259" key="6">
    <source>
        <dbReference type="Pfam" id="PF00127"/>
    </source>
</evidence>
<dbReference type="InterPro" id="IPR028871">
    <property type="entry name" value="BlueCu_1_BS"/>
</dbReference>
<dbReference type="InterPro" id="IPR000923">
    <property type="entry name" value="BlueCu_1"/>
</dbReference>
<organism evidence="7 8">
    <name type="scientific">Kaistella solincola</name>
    <dbReference type="NCBI Taxonomy" id="510955"/>
    <lineage>
        <taxon>Bacteria</taxon>
        <taxon>Pseudomonadati</taxon>
        <taxon>Bacteroidota</taxon>
        <taxon>Flavobacteriia</taxon>
        <taxon>Flavobacteriales</taxon>
        <taxon>Weeksellaceae</taxon>
        <taxon>Chryseobacterium group</taxon>
        <taxon>Kaistella</taxon>
    </lineage>
</organism>
<keyword evidence="1" id="KW-0813">Transport</keyword>